<keyword evidence="3 9" id="KW-0813">Transport</keyword>
<organism evidence="12 13">
    <name type="scientific">Legionella pneumophila</name>
    <dbReference type="NCBI Taxonomy" id="446"/>
    <lineage>
        <taxon>Bacteria</taxon>
        <taxon>Pseudomonadati</taxon>
        <taxon>Pseudomonadota</taxon>
        <taxon>Gammaproteobacteria</taxon>
        <taxon>Legionellales</taxon>
        <taxon>Legionellaceae</taxon>
        <taxon>Legionella</taxon>
    </lineage>
</organism>
<evidence type="ECO:0000259" key="11">
    <source>
        <dbReference type="Pfam" id="PF26002"/>
    </source>
</evidence>
<evidence type="ECO:0000256" key="5">
    <source>
        <dbReference type="ARBA" id="ARBA00022519"/>
    </source>
</evidence>
<keyword evidence="6 9" id="KW-0812">Transmembrane</keyword>
<dbReference type="InterPro" id="IPR010129">
    <property type="entry name" value="T1SS_HlyD"/>
</dbReference>
<dbReference type="Pfam" id="PF25917">
    <property type="entry name" value="BSH_RND"/>
    <property type="match status" value="1"/>
</dbReference>
<dbReference type="GO" id="GO:0009306">
    <property type="term" value="P:protein secretion"/>
    <property type="evidence" value="ECO:0007669"/>
    <property type="project" value="InterPro"/>
</dbReference>
<dbReference type="NCBIfam" id="TIGR01843">
    <property type="entry name" value="type_I_hlyD"/>
    <property type="match status" value="1"/>
</dbReference>
<evidence type="ECO:0000256" key="9">
    <source>
        <dbReference type="RuleBase" id="RU365093"/>
    </source>
</evidence>
<evidence type="ECO:0000256" key="1">
    <source>
        <dbReference type="ARBA" id="ARBA00004377"/>
    </source>
</evidence>
<dbReference type="PANTHER" id="PTHR30386">
    <property type="entry name" value="MEMBRANE FUSION SUBUNIT OF EMRAB-TOLC MULTIDRUG EFFLUX PUMP"/>
    <property type="match status" value="1"/>
</dbReference>
<evidence type="ECO:0000256" key="8">
    <source>
        <dbReference type="ARBA" id="ARBA00023136"/>
    </source>
</evidence>
<dbReference type="InterPro" id="IPR006144">
    <property type="entry name" value="Secretion_HlyD_CS"/>
</dbReference>
<dbReference type="RefSeq" id="WP_027227018.1">
    <property type="nucleotide sequence ID" value="NZ_CP017601.1"/>
</dbReference>
<dbReference type="PROSITE" id="PS00543">
    <property type="entry name" value="HLYD_FAMILY"/>
    <property type="match status" value="1"/>
</dbReference>
<gene>
    <name evidence="12" type="ORF">C3928_07645</name>
</gene>
<feature type="domain" description="AprE-like beta-barrel" evidence="11">
    <location>
        <begin position="262"/>
        <end position="355"/>
    </location>
</feature>
<dbReference type="SUPFAM" id="SSF111369">
    <property type="entry name" value="HlyD-like secretion proteins"/>
    <property type="match status" value="1"/>
</dbReference>
<reference evidence="12 13" key="1">
    <citation type="submission" date="2018-02" db="EMBL/GenBank/DDBJ databases">
        <title>Draft genome sequences of four Legionella pneumophila clinical strains isolated in Ontario.</title>
        <authorList>
            <person name="Fortuna A."/>
            <person name="Ramnarine R."/>
            <person name="Li A."/>
            <person name="Frantz C."/>
            <person name="Mallo G."/>
        </authorList>
    </citation>
    <scope>NUCLEOTIDE SEQUENCE [LARGE SCALE GENOMIC DNA]</scope>
    <source>
        <strain evidence="12 13">LG61</strain>
    </source>
</reference>
<keyword evidence="4 9" id="KW-1003">Cell membrane</keyword>
<dbReference type="GO" id="GO:0005886">
    <property type="term" value="C:plasma membrane"/>
    <property type="evidence" value="ECO:0007669"/>
    <property type="project" value="UniProtKB-SubCell"/>
</dbReference>
<proteinExistence type="inferred from homology"/>
<dbReference type="Gene3D" id="2.40.30.170">
    <property type="match status" value="1"/>
</dbReference>
<dbReference type="EMBL" id="PQWY01000011">
    <property type="protein sequence ID" value="PPK30630.1"/>
    <property type="molecule type" value="Genomic_DNA"/>
</dbReference>
<dbReference type="InterPro" id="IPR050739">
    <property type="entry name" value="MFP"/>
</dbReference>
<dbReference type="InterPro" id="IPR058625">
    <property type="entry name" value="MdtA-like_BSH"/>
</dbReference>
<sequence>MKKTHSSKIFTHIILWASLLFFIAAIIWANYAILDEVTTGQGKVIPSSEVQVIQNLEGGIIQNIFVKEGQIVKKDQILMQIDNTRFMSSYAEAEKKIDALEIEIIRLNAEISNTKPVFPEKLTKTYPHLVQDQLSLYESRMRELNQLEKSLELAQKELNLTRPLLKGGSVSEVEVIRLERTVSEIKGSIEKFKSEELDRLNKARTELFALIEANKADKDRLTRTTVRSPVYGIVKQIKTKTIGGVVQPGNDLLEIVPLDDTLLIEAKIRPSDIGFIHPGQKAMVKITAYDFSIYGGLEGIVEHISADTIIDEQTDKKEESYYIVKVRTEKNYLGTEKNPLPIIPGMQATVDILTGQKSVLQYLLKPIIKAKQSALRER</sequence>
<dbReference type="InterPro" id="IPR058982">
    <property type="entry name" value="Beta-barrel_AprE"/>
</dbReference>
<evidence type="ECO:0000313" key="13">
    <source>
        <dbReference type="Proteomes" id="UP000239239"/>
    </source>
</evidence>
<feature type="transmembrane region" description="Helical" evidence="9">
    <location>
        <begin position="12"/>
        <end position="34"/>
    </location>
</feature>
<comment type="caution">
    <text evidence="12">The sequence shown here is derived from an EMBL/GenBank/DDBJ whole genome shotgun (WGS) entry which is preliminary data.</text>
</comment>
<dbReference type="Gene3D" id="2.40.50.100">
    <property type="match status" value="1"/>
</dbReference>
<keyword evidence="8 9" id="KW-0472">Membrane</keyword>
<name>A0A2S6EZM9_LEGPN</name>
<dbReference type="PRINTS" id="PR01490">
    <property type="entry name" value="RTXTOXIND"/>
</dbReference>
<evidence type="ECO:0000259" key="10">
    <source>
        <dbReference type="Pfam" id="PF25917"/>
    </source>
</evidence>
<evidence type="ECO:0000256" key="4">
    <source>
        <dbReference type="ARBA" id="ARBA00022475"/>
    </source>
</evidence>
<dbReference type="AlphaFoldDB" id="A0A2S6EZM9"/>
<dbReference type="Pfam" id="PF26002">
    <property type="entry name" value="Beta-barrel_AprE"/>
    <property type="match status" value="1"/>
</dbReference>
<dbReference type="OrthoDB" id="9775513at2"/>
<evidence type="ECO:0000256" key="6">
    <source>
        <dbReference type="ARBA" id="ARBA00022692"/>
    </source>
</evidence>
<evidence type="ECO:0000256" key="7">
    <source>
        <dbReference type="ARBA" id="ARBA00022989"/>
    </source>
</evidence>
<evidence type="ECO:0000313" key="12">
    <source>
        <dbReference type="EMBL" id="PPK30630.1"/>
    </source>
</evidence>
<protein>
    <recommendedName>
        <fullName evidence="9">Membrane fusion protein (MFP) family protein</fullName>
    </recommendedName>
</protein>
<feature type="domain" description="Multidrug resistance protein MdtA-like barrel-sandwich hybrid" evidence="10">
    <location>
        <begin position="58"/>
        <end position="252"/>
    </location>
</feature>
<keyword evidence="5 9" id="KW-0997">Cell inner membrane</keyword>
<comment type="similarity">
    <text evidence="2 9">Belongs to the membrane fusion protein (MFP) (TC 8.A.1) family.</text>
</comment>
<keyword evidence="7 9" id="KW-1133">Transmembrane helix</keyword>
<comment type="subcellular location">
    <subcellularLocation>
        <location evidence="1 9">Cell inner membrane</location>
        <topology evidence="1 9">Single-pass membrane protein</topology>
    </subcellularLocation>
</comment>
<accession>A0A2S6EZM9</accession>
<dbReference type="Proteomes" id="UP000239239">
    <property type="component" value="Unassembled WGS sequence"/>
</dbReference>
<evidence type="ECO:0000256" key="2">
    <source>
        <dbReference type="ARBA" id="ARBA00009477"/>
    </source>
</evidence>
<evidence type="ECO:0000256" key="3">
    <source>
        <dbReference type="ARBA" id="ARBA00022448"/>
    </source>
</evidence>
<dbReference type="PANTHER" id="PTHR30386:SF26">
    <property type="entry name" value="TRANSPORT PROTEIN COMB"/>
    <property type="match status" value="1"/>
</dbReference>